<proteinExistence type="predicted"/>
<comment type="caution">
    <text evidence="3">The sequence shown here is derived from an EMBL/GenBank/DDBJ whole genome shotgun (WGS) entry which is preliminary data.</text>
</comment>
<dbReference type="Gene3D" id="1.10.287.470">
    <property type="entry name" value="Helix hairpin bin"/>
    <property type="match status" value="1"/>
</dbReference>
<dbReference type="Proteomes" id="UP000321523">
    <property type="component" value="Unassembled WGS sequence"/>
</dbReference>
<dbReference type="PANTHER" id="PTHR32347:SF23">
    <property type="entry name" value="BLL5650 PROTEIN"/>
    <property type="match status" value="1"/>
</dbReference>
<dbReference type="EMBL" id="BJYZ01000002">
    <property type="protein sequence ID" value="GEO36228.1"/>
    <property type="molecule type" value="Genomic_DNA"/>
</dbReference>
<keyword evidence="2" id="KW-0175">Coiled coil</keyword>
<dbReference type="InterPro" id="IPR050465">
    <property type="entry name" value="UPF0194_transport"/>
</dbReference>
<accession>A0A512DIB8</accession>
<organism evidence="3 4">
    <name type="scientific">Skermanella aerolata</name>
    <dbReference type="NCBI Taxonomy" id="393310"/>
    <lineage>
        <taxon>Bacteria</taxon>
        <taxon>Pseudomonadati</taxon>
        <taxon>Pseudomonadota</taxon>
        <taxon>Alphaproteobacteria</taxon>
        <taxon>Rhodospirillales</taxon>
        <taxon>Azospirillaceae</taxon>
        <taxon>Skermanella</taxon>
    </lineage>
</organism>
<evidence type="ECO:0000313" key="4">
    <source>
        <dbReference type="Proteomes" id="UP000321523"/>
    </source>
</evidence>
<dbReference type="AlphaFoldDB" id="A0A512DIB8"/>
<dbReference type="PANTHER" id="PTHR32347">
    <property type="entry name" value="EFFLUX SYSTEM COMPONENT YKNX-RELATED"/>
    <property type="match status" value="1"/>
</dbReference>
<sequence length="447" mass="49560">MNDILNRQLLSITGLVQLEKRIRHAATLEEFGFLVVNETHALMRYRQAVLWRRTASSGEGKVVAISGIALPDADAPFLVWLRKVLKAVGDSREIEPVDAHGIPPGLAAEWVDWLPPHALWVPLDRSDEERLGGMLLVRDEPWTDHDRHLISYLGDAYAHSWSALRGGRRDRASWLFKRRGRLGFLVLALLAGLAWLPIRQSVLAPAEVIPKQPVLIRAPIDGVVDRVEVLPNQLVTEGQLLLTLDPARLPNRLDVARKAFEVGEAEYRQAAQQALFDPRSKAQLAILQGRMEQSAAEVTYLEGLLARIEVRSPRNGIVIFDDVNDWIGKPVSIGERILIVADPREAEMEIHVAVSDAIAVAEGNDVSLFLNVDPQNPVTGKLSYASYQANPTPDGSLAYRLKADFGDEAAPVRIGLKGVAKVYGEPATLFYYVMRRPLAGLRQRLGL</sequence>
<evidence type="ECO:0000256" key="1">
    <source>
        <dbReference type="ARBA" id="ARBA00004196"/>
    </source>
</evidence>
<keyword evidence="4" id="KW-1185">Reference proteome</keyword>
<dbReference type="GO" id="GO:0030313">
    <property type="term" value="C:cell envelope"/>
    <property type="evidence" value="ECO:0007669"/>
    <property type="project" value="UniProtKB-SubCell"/>
</dbReference>
<dbReference type="Gene3D" id="2.40.30.170">
    <property type="match status" value="1"/>
</dbReference>
<dbReference type="RefSeq" id="WP_044425611.1">
    <property type="nucleotide sequence ID" value="NZ_BJYZ01000002.1"/>
</dbReference>
<dbReference type="SUPFAM" id="SSF111369">
    <property type="entry name" value="HlyD-like secretion proteins"/>
    <property type="match status" value="1"/>
</dbReference>
<reference evidence="3 4" key="1">
    <citation type="submission" date="2019-07" db="EMBL/GenBank/DDBJ databases">
        <title>Whole genome shotgun sequence of Skermanella aerolata NBRC 106429.</title>
        <authorList>
            <person name="Hosoyama A."/>
            <person name="Uohara A."/>
            <person name="Ohji S."/>
            <person name="Ichikawa N."/>
        </authorList>
    </citation>
    <scope>NUCLEOTIDE SEQUENCE [LARGE SCALE GENOMIC DNA]</scope>
    <source>
        <strain evidence="3 4">NBRC 106429</strain>
    </source>
</reference>
<dbReference type="OrthoDB" id="9763546at2"/>
<gene>
    <name evidence="3" type="ORF">SAE02_03760</name>
</gene>
<name>A0A512DIB8_9PROT</name>
<evidence type="ECO:0000256" key="2">
    <source>
        <dbReference type="ARBA" id="ARBA00023054"/>
    </source>
</evidence>
<dbReference type="Gene3D" id="2.40.50.100">
    <property type="match status" value="1"/>
</dbReference>
<evidence type="ECO:0000313" key="3">
    <source>
        <dbReference type="EMBL" id="GEO36228.1"/>
    </source>
</evidence>
<protein>
    <submittedName>
        <fullName evidence="3">Uncharacterized protein</fullName>
    </submittedName>
</protein>
<comment type="subcellular location">
    <subcellularLocation>
        <location evidence="1">Cell envelope</location>
    </subcellularLocation>
</comment>